<feature type="transmembrane region" description="Helical" evidence="3">
    <location>
        <begin position="184"/>
        <end position="204"/>
    </location>
</feature>
<evidence type="ECO:0000256" key="3">
    <source>
        <dbReference type="SAM" id="Phobius"/>
    </source>
</evidence>
<dbReference type="PROSITE" id="PS50883">
    <property type="entry name" value="EAL"/>
    <property type="match status" value="1"/>
</dbReference>
<dbReference type="NCBIfam" id="TIGR00229">
    <property type="entry name" value="sensory_box"/>
    <property type="match status" value="2"/>
</dbReference>
<dbReference type="GO" id="GO:0071732">
    <property type="term" value="P:cellular response to nitric oxide"/>
    <property type="evidence" value="ECO:0007669"/>
    <property type="project" value="UniProtKB-ARBA"/>
</dbReference>
<dbReference type="CDD" id="cd01948">
    <property type="entry name" value="EAL"/>
    <property type="match status" value="1"/>
</dbReference>
<keyword evidence="3" id="KW-0812">Transmembrane</keyword>
<dbReference type="CDD" id="cd01949">
    <property type="entry name" value="GGDEF"/>
    <property type="match status" value="1"/>
</dbReference>
<dbReference type="SMART" id="SM00086">
    <property type="entry name" value="PAC"/>
    <property type="match status" value="3"/>
</dbReference>
<feature type="domain" description="PAC" evidence="5">
    <location>
        <begin position="621"/>
        <end position="674"/>
    </location>
</feature>
<dbReference type="OrthoDB" id="9813903at2"/>
<dbReference type="SUPFAM" id="SSF141868">
    <property type="entry name" value="EAL domain-like"/>
    <property type="match status" value="1"/>
</dbReference>
<name>A0A328ZJJ8_9BURK</name>
<dbReference type="PANTHER" id="PTHR44757">
    <property type="entry name" value="DIGUANYLATE CYCLASE DGCP"/>
    <property type="match status" value="1"/>
</dbReference>
<sequence length="1124" mass="122739">MRPSRRPPPAGLLSRALRSDTPAVTIVLVAAGMALLLVPIVQMLGAGLEGLHGVEPFLDMVVVLVGLLAVSVSLHMLDESSQGRANVLVLGLATAAVCNFLHGVLQHEVMGVPVGGSINASAYFALWGTVVEAVTLLLFALRVSGPGPGRAWAVAASGLALAIVWSATAGLPERLARWFGGLPSQAGGLFSGALLVLAAALLYGPHRRAGEPLLRQGRRHLMASAAVSLAAGQFVLLLVLASGYSLWIDTLSHALRVLGYALLFQAVFIAGIRMPFARVREAEARLRESELRLQLLGRNLPDSVPYQVVREPDGRRRFVHMGEALERLVGLPAAEVMEDASRLFDRIDPEDRAASAEADENSYRTMGVSQSVVRMRRADGQRRWMRLSSSPRLLDDGSGRVIWDGVLTDVTEQREAQELSHAHEIQLASLLGRMPGGVSRLDPDLRILYVNPSQAQWLGRSERELEGQLLSDVLPAELFHSLRPHVLRALRGQTVVFEYSTPGGQSGPLFFHTTVVPETGPDGRVAAVVVFAFELTEQKRMALELAQQRSRLASLVNAIPDVVFLKDAQGRYLSCNPVFERFLGRRERDILGLGDDELLPPIEAARVRQLDQRAMAAWQPLVYEETLTFAEDGYSGYFETIKTPIRDLHGHVTGLLSVCRDITDRKKAEQQIELLAFFDALTGLPNRRLLLDRLQRASAACLRNRQLGALLFIDLDNFKDLNDTLGHDMGDRLLVLVAQRLQDCVRPSDTVARFGGDEFVVMLESLDGDLAQAALQAEQVAEKLLAQLNQPFAMGSQQHYSTPSIGITLFGDQRRSVDELLKRADLAMYQAKAAGRNTQRFFDPEMQAEVTARSQLESDLRQGIARQELAVHYQPIVDGGTHLCGAEALVRWHHPEKGLISPADFIPIAEQTGLIVPLGRQVLDIACEQLVRWAAHPATAHLTIAVNVSARQFRQPDFVADVLETLERTGANPRRLKIELTESLLLGDVEDTIARMAHLQQAGVGFALDDFGTGYSSLSYLKRLPLDQVKIDKGFVRDVLTDPNDAAIVRTILALAKSLDLKVVAEGVETAGQLSFLKLHGCEGFQGYLFGRPVPMAAFEREHQLPGPQSAAPLAPGAVAPPGP</sequence>
<dbReference type="Gene3D" id="3.30.450.20">
    <property type="entry name" value="PAS domain"/>
    <property type="match status" value="3"/>
</dbReference>
<proteinExistence type="predicted"/>
<dbReference type="InterPro" id="IPR013656">
    <property type="entry name" value="PAS_4"/>
</dbReference>
<evidence type="ECO:0000259" key="4">
    <source>
        <dbReference type="PROSITE" id="PS50112"/>
    </source>
</evidence>
<accession>A0A328ZJJ8</accession>
<comment type="caution">
    <text evidence="8">The sequence shown here is derived from an EMBL/GenBank/DDBJ whole genome shotgun (WGS) entry which is preliminary data.</text>
</comment>
<dbReference type="Gene3D" id="3.20.20.450">
    <property type="entry name" value="EAL domain"/>
    <property type="match status" value="1"/>
</dbReference>
<dbReference type="Pfam" id="PF17159">
    <property type="entry name" value="MASE3"/>
    <property type="match status" value="1"/>
</dbReference>
<dbReference type="Pfam" id="PF00563">
    <property type="entry name" value="EAL"/>
    <property type="match status" value="1"/>
</dbReference>
<evidence type="ECO:0000259" key="7">
    <source>
        <dbReference type="PROSITE" id="PS50887"/>
    </source>
</evidence>
<feature type="domain" description="PAC" evidence="5">
    <location>
        <begin position="369"/>
        <end position="422"/>
    </location>
</feature>
<dbReference type="InterPro" id="IPR013655">
    <property type="entry name" value="PAS_fold_3"/>
</dbReference>
<feature type="transmembrane region" description="Helical" evidence="3">
    <location>
        <begin position="57"/>
        <end position="75"/>
    </location>
</feature>
<organism evidence="8 9">
    <name type="scientific">Paracidovorax anthurii</name>
    <dbReference type="NCBI Taxonomy" id="78229"/>
    <lineage>
        <taxon>Bacteria</taxon>
        <taxon>Pseudomonadati</taxon>
        <taxon>Pseudomonadota</taxon>
        <taxon>Betaproteobacteria</taxon>
        <taxon>Burkholderiales</taxon>
        <taxon>Comamonadaceae</taxon>
        <taxon>Paracidovorax</taxon>
    </lineage>
</organism>
<gene>
    <name evidence="8" type="ORF">AX018_100924</name>
</gene>
<dbReference type="Pfam" id="PF08447">
    <property type="entry name" value="PAS_3"/>
    <property type="match status" value="1"/>
</dbReference>
<evidence type="ECO:0000256" key="1">
    <source>
        <dbReference type="ARBA" id="ARBA00051114"/>
    </source>
</evidence>
<dbReference type="SMART" id="SM00052">
    <property type="entry name" value="EAL"/>
    <property type="match status" value="1"/>
</dbReference>
<dbReference type="Pfam" id="PF00990">
    <property type="entry name" value="GGDEF"/>
    <property type="match status" value="1"/>
</dbReference>
<dbReference type="InterPro" id="IPR000160">
    <property type="entry name" value="GGDEF_dom"/>
</dbReference>
<feature type="transmembrane region" description="Helical" evidence="3">
    <location>
        <begin position="87"/>
        <end position="105"/>
    </location>
</feature>
<comment type="catalytic activity">
    <reaction evidence="1">
        <text>3',3'-c-di-GMP + H2O = 5'-phosphoguanylyl(3'-&gt;5')guanosine + H(+)</text>
        <dbReference type="Rhea" id="RHEA:24902"/>
        <dbReference type="ChEBI" id="CHEBI:15377"/>
        <dbReference type="ChEBI" id="CHEBI:15378"/>
        <dbReference type="ChEBI" id="CHEBI:58754"/>
        <dbReference type="ChEBI" id="CHEBI:58805"/>
        <dbReference type="EC" id="3.1.4.52"/>
    </reaction>
    <physiologicalReaction direction="left-to-right" evidence="1">
        <dbReference type="Rhea" id="RHEA:24903"/>
    </physiologicalReaction>
</comment>
<dbReference type="AlphaFoldDB" id="A0A328ZJJ8"/>
<dbReference type="InterPro" id="IPR043128">
    <property type="entry name" value="Rev_trsase/Diguanyl_cyclase"/>
</dbReference>
<dbReference type="FunFam" id="3.20.20.450:FF:000001">
    <property type="entry name" value="Cyclic di-GMP phosphodiesterase yahA"/>
    <property type="match status" value="1"/>
</dbReference>
<evidence type="ECO:0000259" key="6">
    <source>
        <dbReference type="PROSITE" id="PS50883"/>
    </source>
</evidence>
<dbReference type="NCBIfam" id="TIGR00254">
    <property type="entry name" value="GGDEF"/>
    <property type="match status" value="1"/>
</dbReference>
<dbReference type="FunFam" id="3.30.70.270:FF:000001">
    <property type="entry name" value="Diguanylate cyclase domain protein"/>
    <property type="match status" value="1"/>
</dbReference>
<dbReference type="InterPro" id="IPR000700">
    <property type="entry name" value="PAS-assoc_C"/>
</dbReference>
<dbReference type="Gene3D" id="3.30.70.270">
    <property type="match status" value="1"/>
</dbReference>
<feature type="transmembrane region" description="Helical" evidence="3">
    <location>
        <begin position="151"/>
        <end position="172"/>
    </location>
</feature>
<dbReference type="Proteomes" id="UP000248856">
    <property type="component" value="Unassembled WGS sequence"/>
</dbReference>
<dbReference type="SMART" id="SM00267">
    <property type="entry name" value="GGDEF"/>
    <property type="match status" value="1"/>
</dbReference>
<dbReference type="InterPro" id="IPR035919">
    <property type="entry name" value="EAL_sf"/>
</dbReference>
<dbReference type="InterPro" id="IPR000014">
    <property type="entry name" value="PAS"/>
</dbReference>
<evidence type="ECO:0000313" key="8">
    <source>
        <dbReference type="EMBL" id="RAR84792.1"/>
    </source>
</evidence>
<dbReference type="SMART" id="SM00091">
    <property type="entry name" value="PAS"/>
    <property type="match status" value="3"/>
</dbReference>
<keyword evidence="3" id="KW-1133">Transmembrane helix</keyword>
<reference evidence="8 9" key="1">
    <citation type="submission" date="2018-06" db="EMBL/GenBank/DDBJ databases">
        <title>Genomic Encyclopedia of Archaeal and Bacterial Type Strains, Phase II (KMG-II): from individual species to whole genera.</title>
        <authorList>
            <person name="Goeker M."/>
        </authorList>
    </citation>
    <scope>NUCLEOTIDE SEQUENCE [LARGE SCALE GENOMIC DNA]</scope>
    <source>
        <strain evidence="8 9">CFPB 3232</strain>
    </source>
</reference>
<dbReference type="InterPro" id="IPR052155">
    <property type="entry name" value="Biofilm_reg_signaling"/>
</dbReference>
<feature type="transmembrane region" description="Helical" evidence="3">
    <location>
        <begin position="120"/>
        <end position="139"/>
    </location>
</feature>
<dbReference type="GO" id="GO:0071111">
    <property type="term" value="F:cyclic-guanylate-specific phosphodiesterase activity"/>
    <property type="evidence" value="ECO:0007669"/>
    <property type="project" value="UniProtKB-EC"/>
</dbReference>
<dbReference type="CDD" id="cd00130">
    <property type="entry name" value="PAS"/>
    <property type="match status" value="3"/>
</dbReference>
<dbReference type="RefSeq" id="WP_111876484.1">
    <property type="nucleotide sequence ID" value="NZ_QLTA01000009.1"/>
</dbReference>
<feature type="transmembrane region" description="Helical" evidence="3">
    <location>
        <begin position="225"/>
        <end position="247"/>
    </location>
</feature>
<evidence type="ECO:0000256" key="2">
    <source>
        <dbReference type="SAM" id="MobiDB-lite"/>
    </source>
</evidence>
<dbReference type="PROSITE" id="PS50112">
    <property type="entry name" value="PAS"/>
    <property type="match status" value="3"/>
</dbReference>
<feature type="region of interest" description="Disordered" evidence="2">
    <location>
        <begin position="1103"/>
        <end position="1124"/>
    </location>
</feature>
<evidence type="ECO:0000259" key="5">
    <source>
        <dbReference type="PROSITE" id="PS50113"/>
    </source>
</evidence>
<dbReference type="PROSITE" id="PS50887">
    <property type="entry name" value="GGDEF"/>
    <property type="match status" value="1"/>
</dbReference>
<feature type="domain" description="EAL" evidence="6">
    <location>
        <begin position="853"/>
        <end position="1107"/>
    </location>
</feature>
<dbReference type="InterPro" id="IPR035965">
    <property type="entry name" value="PAS-like_dom_sf"/>
</dbReference>
<dbReference type="InterPro" id="IPR001610">
    <property type="entry name" value="PAC"/>
</dbReference>
<evidence type="ECO:0000313" key="9">
    <source>
        <dbReference type="Proteomes" id="UP000248856"/>
    </source>
</evidence>
<dbReference type="SUPFAM" id="SSF55785">
    <property type="entry name" value="PYP-like sensor domain (PAS domain)"/>
    <property type="match status" value="3"/>
</dbReference>
<keyword evidence="9" id="KW-1185">Reference proteome</keyword>
<dbReference type="InterPro" id="IPR029787">
    <property type="entry name" value="Nucleotide_cyclase"/>
</dbReference>
<dbReference type="Pfam" id="PF08448">
    <property type="entry name" value="PAS_4"/>
    <property type="match status" value="2"/>
</dbReference>
<dbReference type="PROSITE" id="PS50113">
    <property type="entry name" value="PAC"/>
    <property type="match status" value="2"/>
</dbReference>
<dbReference type="EMBL" id="QLTA01000009">
    <property type="protein sequence ID" value="RAR84792.1"/>
    <property type="molecule type" value="Genomic_DNA"/>
</dbReference>
<feature type="domain" description="PAS" evidence="4">
    <location>
        <begin position="423"/>
        <end position="493"/>
    </location>
</feature>
<feature type="transmembrane region" description="Helical" evidence="3">
    <location>
        <begin position="21"/>
        <end position="45"/>
    </location>
</feature>
<dbReference type="InterPro" id="IPR033425">
    <property type="entry name" value="MASE3"/>
</dbReference>
<dbReference type="PANTHER" id="PTHR44757:SF2">
    <property type="entry name" value="BIOFILM ARCHITECTURE MAINTENANCE PROTEIN MBAA"/>
    <property type="match status" value="1"/>
</dbReference>
<feature type="domain" description="PAS" evidence="4">
    <location>
        <begin position="308"/>
        <end position="366"/>
    </location>
</feature>
<keyword evidence="3" id="KW-0472">Membrane</keyword>
<dbReference type="SUPFAM" id="SSF55073">
    <property type="entry name" value="Nucleotide cyclase"/>
    <property type="match status" value="1"/>
</dbReference>
<protein>
    <submittedName>
        <fullName evidence="8">Diguanylate cyclase/phosphodiesterase</fullName>
    </submittedName>
</protein>
<dbReference type="InterPro" id="IPR001633">
    <property type="entry name" value="EAL_dom"/>
</dbReference>
<feature type="domain" description="PAS" evidence="4">
    <location>
        <begin position="548"/>
        <end position="618"/>
    </location>
</feature>
<feature type="domain" description="GGDEF" evidence="7">
    <location>
        <begin position="706"/>
        <end position="844"/>
    </location>
</feature>